<keyword evidence="6" id="KW-0503">Monooxygenase</keyword>
<evidence type="ECO:0000256" key="3">
    <source>
        <dbReference type="ARBA" id="ARBA00022827"/>
    </source>
</evidence>
<accession>A0AAD3D220</accession>
<feature type="domain" description="FAD-binding" evidence="8">
    <location>
        <begin position="178"/>
        <end position="242"/>
    </location>
</feature>
<evidence type="ECO:0000259" key="8">
    <source>
        <dbReference type="Pfam" id="PF01494"/>
    </source>
</evidence>
<dbReference type="PRINTS" id="PR00420">
    <property type="entry name" value="RNGMNOXGNASE"/>
</dbReference>
<dbReference type="Gene3D" id="3.50.50.60">
    <property type="entry name" value="FAD/NAD(P)-binding domain"/>
    <property type="match status" value="1"/>
</dbReference>
<dbReference type="EMBL" id="BLLK01000052">
    <property type="protein sequence ID" value="GFH56427.1"/>
    <property type="molecule type" value="Genomic_DNA"/>
</dbReference>
<dbReference type="Proteomes" id="UP001054902">
    <property type="component" value="Unassembled WGS sequence"/>
</dbReference>
<evidence type="ECO:0000313" key="9">
    <source>
        <dbReference type="EMBL" id="GFH56427.1"/>
    </source>
</evidence>
<keyword evidence="10" id="KW-1185">Reference proteome</keyword>
<name>A0AAD3D220_9STRA</name>
<feature type="chain" id="PRO_5042252453" description="FAD-binding domain-containing protein" evidence="7">
    <location>
        <begin position="19"/>
        <end position="547"/>
    </location>
</feature>
<feature type="domain" description="FAD-binding" evidence="8">
    <location>
        <begin position="396"/>
        <end position="459"/>
    </location>
</feature>
<comment type="cofactor">
    <cofactor evidence="1">
        <name>FAD</name>
        <dbReference type="ChEBI" id="CHEBI:57692"/>
    </cofactor>
</comment>
<feature type="signal peptide" evidence="7">
    <location>
        <begin position="1"/>
        <end position="18"/>
    </location>
</feature>
<keyword evidence="5" id="KW-0560">Oxidoreductase</keyword>
<evidence type="ECO:0000256" key="5">
    <source>
        <dbReference type="ARBA" id="ARBA00023002"/>
    </source>
</evidence>
<keyword evidence="2" id="KW-0285">Flavoprotein</keyword>
<keyword evidence="4" id="KW-0521">NADP</keyword>
<dbReference type="PANTHER" id="PTHR46028:SF2">
    <property type="entry name" value="KYNURENINE 3-MONOOXYGENASE"/>
    <property type="match status" value="1"/>
</dbReference>
<keyword evidence="7" id="KW-0732">Signal</keyword>
<evidence type="ECO:0000256" key="6">
    <source>
        <dbReference type="ARBA" id="ARBA00023033"/>
    </source>
</evidence>
<dbReference type="InterPro" id="IPR002938">
    <property type="entry name" value="FAD-bd"/>
</dbReference>
<evidence type="ECO:0000256" key="2">
    <source>
        <dbReference type="ARBA" id="ARBA00022630"/>
    </source>
</evidence>
<sequence>MKLFLILPIAHLLTLAAAFQAVSSPLFRRGGSIFASSSDSSSSLEEKDEAIVIGGGPVGLASALTLAKAGYQVSVYEATPAEEMKIFNPAVAYLYNVNVRGQVFTKQFPFVHDELLKRSVASNETGSMIAPADTVKNITISGPRTAPVGTNDDISYWIPRHEMNLLLWEAIDDYNLKKKEGEGYISFQQGMKCINVSSSAEKVSVELQNVATQELSTQSCKLLVGADGLKSQVRTCLYEKSSQFDFDFDAKKFKLKKYTSPATGLKLKALQLPTDELALIDANGEEMATKPTDFVVTRSVTNGPYDRLSVGCLPSKKSIINIRPGNTITRPNHKLWTIKTGNEMKAWFKEIFPRVDWEKFVNDEEWERYAKAEGLTFPPCQYSPGLQACKDDGDCGVVLLGDAAHSFSPDIGQGINAGLRDVVQFGELLKESQAKKEKLSTLLKAYEKVRAPETKALIRIARFGAPLQYNQSLRKDRIHKMLWTMNLAMRLLLNKITFGLFPQPMIMLLQDSTLSYKQVANRADAGTVVLKSILAILLLRKFVPRFL</sequence>
<comment type="caution">
    <text evidence="9">The sequence shown here is derived from an EMBL/GenBank/DDBJ whole genome shotgun (WGS) entry which is preliminary data.</text>
</comment>
<dbReference type="GO" id="GO:0004502">
    <property type="term" value="F:kynurenine 3-monooxygenase activity"/>
    <property type="evidence" value="ECO:0007669"/>
    <property type="project" value="TreeGrafter"/>
</dbReference>
<gene>
    <name evidence="9" type="ORF">CTEN210_12903</name>
</gene>
<dbReference type="GO" id="GO:0071949">
    <property type="term" value="F:FAD binding"/>
    <property type="evidence" value="ECO:0007669"/>
    <property type="project" value="InterPro"/>
</dbReference>
<evidence type="ECO:0000256" key="4">
    <source>
        <dbReference type="ARBA" id="ARBA00022857"/>
    </source>
</evidence>
<keyword evidence="3" id="KW-0274">FAD</keyword>
<protein>
    <recommendedName>
        <fullName evidence="8">FAD-binding domain-containing protein</fullName>
    </recommendedName>
</protein>
<organism evidence="9 10">
    <name type="scientific">Chaetoceros tenuissimus</name>
    <dbReference type="NCBI Taxonomy" id="426638"/>
    <lineage>
        <taxon>Eukaryota</taxon>
        <taxon>Sar</taxon>
        <taxon>Stramenopiles</taxon>
        <taxon>Ochrophyta</taxon>
        <taxon>Bacillariophyta</taxon>
        <taxon>Coscinodiscophyceae</taxon>
        <taxon>Chaetocerotophycidae</taxon>
        <taxon>Chaetocerotales</taxon>
        <taxon>Chaetocerotaceae</taxon>
        <taxon>Chaetoceros</taxon>
    </lineage>
</organism>
<dbReference type="PANTHER" id="PTHR46028">
    <property type="entry name" value="KYNURENINE 3-MONOOXYGENASE"/>
    <property type="match status" value="1"/>
</dbReference>
<dbReference type="AlphaFoldDB" id="A0AAD3D220"/>
<evidence type="ECO:0000313" key="10">
    <source>
        <dbReference type="Proteomes" id="UP001054902"/>
    </source>
</evidence>
<dbReference type="GO" id="GO:0070189">
    <property type="term" value="P:kynurenine metabolic process"/>
    <property type="evidence" value="ECO:0007669"/>
    <property type="project" value="TreeGrafter"/>
</dbReference>
<dbReference type="Pfam" id="PF01494">
    <property type="entry name" value="FAD_binding_3"/>
    <property type="match status" value="2"/>
</dbReference>
<dbReference type="SUPFAM" id="SSF51905">
    <property type="entry name" value="FAD/NAD(P)-binding domain"/>
    <property type="match status" value="1"/>
</dbReference>
<proteinExistence type="predicted"/>
<evidence type="ECO:0000256" key="7">
    <source>
        <dbReference type="SAM" id="SignalP"/>
    </source>
</evidence>
<dbReference type="InterPro" id="IPR036188">
    <property type="entry name" value="FAD/NAD-bd_sf"/>
</dbReference>
<reference evidence="9 10" key="1">
    <citation type="journal article" date="2021" name="Sci. Rep.">
        <title>The genome of the diatom Chaetoceros tenuissimus carries an ancient integrated fragment of an extant virus.</title>
        <authorList>
            <person name="Hongo Y."/>
            <person name="Kimura K."/>
            <person name="Takaki Y."/>
            <person name="Yoshida Y."/>
            <person name="Baba S."/>
            <person name="Kobayashi G."/>
            <person name="Nagasaki K."/>
            <person name="Hano T."/>
            <person name="Tomaru Y."/>
        </authorList>
    </citation>
    <scope>NUCLEOTIDE SEQUENCE [LARGE SCALE GENOMIC DNA]</scope>
    <source>
        <strain evidence="9 10">NIES-3715</strain>
    </source>
</reference>
<evidence type="ECO:0000256" key="1">
    <source>
        <dbReference type="ARBA" id="ARBA00001974"/>
    </source>
</evidence>